<dbReference type="GeneTree" id="ENSGT00950000182920"/>
<accession>A0A9L0SRM1</accession>
<evidence type="ECO:0000313" key="5">
    <source>
        <dbReference type="Ensembl" id="ENSECAP00000077516.1"/>
    </source>
</evidence>
<comment type="similarity">
    <text evidence="2">Belongs to the perilipin family.</text>
</comment>
<reference evidence="5" key="2">
    <citation type="submission" date="2025-08" db="UniProtKB">
        <authorList>
            <consortium name="Ensembl"/>
        </authorList>
    </citation>
    <scope>IDENTIFICATION</scope>
    <source>
        <strain evidence="5">Thoroughbred</strain>
    </source>
</reference>
<keyword evidence="3" id="KW-0551">Lipid droplet</keyword>
<evidence type="ECO:0000313" key="6">
    <source>
        <dbReference type="Proteomes" id="UP000002281"/>
    </source>
</evidence>
<evidence type="ECO:0000256" key="1">
    <source>
        <dbReference type="ARBA" id="ARBA00004502"/>
    </source>
</evidence>
<evidence type="ECO:0000256" key="4">
    <source>
        <dbReference type="SAM" id="MobiDB-lite"/>
    </source>
</evidence>
<dbReference type="OMA" id="VMFRGIT"/>
<reference evidence="5" key="3">
    <citation type="submission" date="2025-09" db="UniProtKB">
        <authorList>
            <consortium name="Ensembl"/>
        </authorList>
    </citation>
    <scope>IDENTIFICATION</scope>
    <source>
        <strain evidence="5">Thoroughbred</strain>
    </source>
</reference>
<evidence type="ECO:0000256" key="3">
    <source>
        <dbReference type="ARBA" id="ARBA00022677"/>
    </source>
</evidence>
<dbReference type="GO" id="GO:1905691">
    <property type="term" value="P:lipid droplet disassembly"/>
    <property type="evidence" value="ECO:0007669"/>
    <property type="project" value="Ensembl"/>
</dbReference>
<dbReference type="SUPFAM" id="SSF109775">
    <property type="entry name" value="Mannose-6-phosphate receptor binding protein 1 (Tip47), C-terminal domain"/>
    <property type="match status" value="1"/>
</dbReference>
<dbReference type="Proteomes" id="UP000002281">
    <property type="component" value="Chromosome 7"/>
</dbReference>
<dbReference type="GO" id="GO:0019915">
    <property type="term" value="P:lipid storage"/>
    <property type="evidence" value="ECO:0000318"/>
    <property type="project" value="GO_Central"/>
</dbReference>
<name>A0A9L0SRM1_HORSE</name>
<feature type="region of interest" description="Disordered" evidence="4">
    <location>
        <begin position="1"/>
        <end position="84"/>
    </location>
</feature>
<dbReference type="PANTHER" id="PTHR14024">
    <property type="entry name" value="PERILIPIN"/>
    <property type="match status" value="1"/>
</dbReference>
<reference evidence="5 6" key="1">
    <citation type="journal article" date="2009" name="Science">
        <title>Genome sequence, comparative analysis, and population genetics of the domestic horse.</title>
        <authorList>
            <consortium name="Broad Institute Genome Sequencing Platform"/>
            <consortium name="Broad Institute Whole Genome Assembly Team"/>
            <person name="Wade C.M."/>
            <person name="Giulotto E."/>
            <person name="Sigurdsson S."/>
            <person name="Zoli M."/>
            <person name="Gnerre S."/>
            <person name="Imsland F."/>
            <person name="Lear T.L."/>
            <person name="Adelson D.L."/>
            <person name="Bailey E."/>
            <person name="Bellone R.R."/>
            <person name="Bloecker H."/>
            <person name="Distl O."/>
            <person name="Edgar R.C."/>
            <person name="Garber M."/>
            <person name="Leeb T."/>
            <person name="Mauceli E."/>
            <person name="MacLeod J.N."/>
            <person name="Penedo M.C.T."/>
            <person name="Raison J.M."/>
            <person name="Sharpe T."/>
            <person name="Vogel J."/>
            <person name="Andersson L."/>
            <person name="Antczak D.F."/>
            <person name="Biagi T."/>
            <person name="Binns M.M."/>
            <person name="Chowdhary B.P."/>
            <person name="Coleman S.J."/>
            <person name="Della Valle G."/>
            <person name="Fryc S."/>
            <person name="Guerin G."/>
            <person name="Hasegawa T."/>
            <person name="Hill E.W."/>
            <person name="Jurka J."/>
            <person name="Kiialainen A."/>
            <person name="Lindgren G."/>
            <person name="Liu J."/>
            <person name="Magnani E."/>
            <person name="Mickelson J.R."/>
            <person name="Murray J."/>
            <person name="Nergadze S.G."/>
            <person name="Onofrio R."/>
            <person name="Pedroni S."/>
            <person name="Piras M.F."/>
            <person name="Raudsepp T."/>
            <person name="Rocchi M."/>
            <person name="Roeed K.H."/>
            <person name="Ryder O.A."/>
            <person name="Searle S."/>
            <person name="Skow L."/>
            <person name="Swinburne J.E."/>
            <person name="Syvaenen A.C."/>
            <person name="Tozaki T."/>
            <person name="Valberg S.J."/>
            <person name="Vaudin M."/>
            <person name="White J.R."/>
            <person name="Zody M.C."/>
            <person name="Lander E.S."/>
            <person name="Lindblad-Toh K."/>
        </authorList>
    </citation>
    <scope>NUCLEOTIDE SEQUENCE [LARGE SCALE GENOMIC DNA]</scope>
    <source>
        <strain evidence="5 6">Thoroughbred</strain>
    </source>
</reference>
<dbReference type="InterPro" id="IPR004279">
    <property type="entry name" value="Perilipin"/>
</dbReference>
<dbReference type="GO" id="GO:0042149">
    <property type="term" value="P:cellular response to glucose starvation"/>
    <property type="evidence" value="ECO:0007669"/>
    <property type="project" value="Ensembl"/>
</dbReference>
<dbReference type="PANTHER" id="PTHR14024:SF11">
    <property type="entry name" value="PERILIPIN-3"/>
    <property type="match status" value="1"/>
</dbReference>
<dbReference type="SMR" id="A0A9L0SRM1"/>
<organism evidence="5 6">
    <name type="scientific">Equus caballus</name>
    <name type="common">Horse</name>
    <dbReference type="NCBI Taxonomy" id="9796"/>
    <lineage>
        <taxon>Eukaryota</taxon>
        <taxon>Metazoa</taxon>
        <taxon>Chordata</taxon>
        <taxon>Craniata</taxon>
        <taxon>Vertebrata</taxon>
        <taxon>Euteleostomi</taxon>
        <taxon>Mammalia</taxon>
        <taxon>Eutheria</taxon>
        <taxon>Laurasiatheria</taxon>
        <taxon>Perissodactyla</taxon>
        <taxon>Equidae</taxon>
        <taxon>Equus</taxon>
    </lineage>
</organism>
<sequence length="540" mass="57594">MGKGVPGWSRRRKGSPHAGHVGGARCTPRPALPGLVAPTSRAGRGAWPGGGRPPNRIGRPPRHSRAPASPSIKAGPRAAQDGSGPGLEVVAAALRTSRGPRACFREMSANGTEATASPQVTAEEPVQQPSVVDRVASLPLVSSTCDMVSAAYGSTKDSHPHVRTVCDAAEKGVKTLTAAAVSGAQPILSKLEPQIASASEYAHRGLDKLEESLPILQQETGKVLADTKELVSSKVSGAREAVSSAKDMVATRVTEAVDATRGAVQSGVDMTKSVVTSGVQSVLGSRVGQMVLSGVDTVLGKSEEWVDNHLPMTDAELARLATSLDGCDIAPVQQQRQQQTYYVRLGSLSERLRMRAYEHSLGKLRAARLGAQETLQQLAQALSLMETVKQGVDQKLVEGQEKLHQMWLNWNKKQLPGTEEDPAQPEQVESHTLAMLRDAAQRLQATCASLGSSIQGLPAHVKDQLQQARCHVEDLQATFSGVHSFQDLSSGVLTQSRERVAEAREALDRMVEYVAQNVPIMWLVGPFAPGIVERAPEEQK</sequence>
<dbReference type="GO" id="GO:0005829">
    <property type="term" value="C:cytosol"/>
    <property type="evidence" value="ECO:0000318"/>
    <property type="project" value="GO_Central"/>
</dbReference>
<gene>
    <name evidence="5" type="primary">PLIN3</name>
</gene>
<evidence type="ECO:0000256" key="2">
    <source>
        <dbReference type="ARBA" id="ARBA00006311"/>
    </source>
</evidence>
<dbReference type="GO" id="GO:0005811">
    <property type="term" value="C:lipid droplet"/>
    <property type="evidence" value="ECO:0000318"/>
    <property type="project" value="GO_Central"/>
</dbReference>
<protein>
    <submittedName>
        <fullName evidence="5">Perilipin 3</fullName>
    </submittedName>
</protein>
<dbReference type="Ensembl" id="ENSECAT00000148101.1">
    <property type="protein sequence ID" value="ENSECAP00000077516.1"/>
    <property type="gene ID" value="ENSECAG00000009572.3"/>
</dbReference>
<dbReference type="AlphaFoldDB" id="A0A9L0SRM1"/>
<dbReference type="GO" id="GO:0010890">
    <property type="term" value="P:positive regulation of triglyceride storage"/>
    <property type="evidence" value="ECO:0000318"/>
    <property type="project" value="GO_Central"/>
</dbReference>
<dbReference type="Gene3D" id="3.30.720.170">
    <property type="entry name" value="Perilipin, alpha-beta domain"/>
    <property type="match status" value="1"/>
</dbReference>
<keyword evidence="6" id="KW-1185">Reference proteome</keyword>
<comment type="subcellular location">
    <subcellularLocation>
        <location evidence="1">Lipid droplet</location>
    </subcellularLocation>
</comment>
<dbReference type="Gene3D" id="1.20.120.340">
    <property type="entry name" value="Flagellar protein FliS"/>
    <property type="match status" value="1"/>
</dbReference>
<dbReference type="Pfam" id="PF03036">
    <property type="entry name" value="Perilipin"/>
    <property type="match status" value="1"/>
</dbReference>
<proteinExistence type="inferred from homology"/>